<dbReference type="Pfam" id="PF01769">
    <property type="entry name" value="MgtE"/>
    <property type="match status" value="1"/>
</dbReference>
<proteinExistence type="inferred from homology"/>
<keyword evidence="8" id="KW-0129">CBS domain</keyword>
<evidence type="ECO:0000256" key="3">
    <source>
        <dbReference type="ARBA" id="ARBA00022448"/>
    </source>
</evidence>
<dbReference type="Gene3D" id="1.25.60.10">
    <property type="entry name" value="MgtE N-terminal domain-like"/>
    <property type="match status" value="1"/>
</dbReference>
<keyword evidence="3 9" id="KW-0813">Transport</keyword>
<dbReference type="InterPro" id="IPR046342">
    <property type="entry name" value="CBS_dom_sf"/>
</dbReference>
<dbReference type="Pfam" id="PF03448">
    <property type="entry name" value="MgtE_N"/>
    <property type="match status" value="1"/>
</dbReference>
<comment type="subunit">
    <text evidence="9">Homodimer.</text>
</comment>
<evidence type="ECO:0000256" key="8">
    <source>
        <dbReference type="PROSITE-ProRule" id="PRU00703"/>
    </source>
</evidence>
<evidence type="ECO:0000256" key="5">
    <source>
        <dbReference type="ARBA" id="ARBA00022842"/>
    </source>
</evidence>
<dbReference type="PANTHER" id="PTHR43773:SF1">
    <property type="entry name" value="MAGNESIUM TRANSPORTER MGTE"/>
    <property type="match status" value="1"/>
</dbReference>
<evidence type="ECO:0000256" key="6">
    <source>
        <dbReference type="ARBA" id="ARBA00022989"/>
    </source>
</evidence>
<dbReference type="GO" id="GO:0015095">
    <property type="term" value="F:magnesium ion transmembrane transporter activity"/>
    <property type="evidence" value="ECO:0007669"/>
    <property type="project" value="UniProtKB-UniRule"/>
</dbReference>
<evidence type="ECO:0000256" key="7">
    <source>
        <dbReference type="ARBA" id="ARBA00023136"/>
    </source>
</evidence>
<feature type="transmembrane region" description="Helical" evidence="9">
    <location>
        <begin position="314"/>
        <end position="338"/>
    </location>
</feature>
<dbReference type="PROSITE" id="PS51371">
    <property type="entry name" value="CBS"/>
    <property type="match status" value="1"/>
</dbReference>
<dbReference type="InterPro" id="IPR006668">
    <property type="entry name" value="Mg_transptr_MgtE_intracell_dom"/>
</dbReference>
<evidence type="ECO:0000256" key="4">
    <source>
        <dbReference type="ARBA" id="ARBA00022692"/>
    </source>
</evidence>
<name>A0A5S9ITR3_UABAM</name>
<keyword evidence="12" id="KW-1185">Reference proteome</keyword>
<dbReference type="SMART" id="SM00924">
    <property type="entry name" value="MgtE_N"/>
    <property type="match status" value="1"/>
</dbReference>
<comment type="function">
    <text evidence="9">Acts as a magnesium transporter.</text>
</comment>
<dbReference type="InterPro" id="IPR006669">
    <property type="entry name" value="MgtE_transporter"/>
</dbReference>
<dbReference type="EMBL" id="AP019860">
    <property type="protein sequence ID" value="BBM87774.1"/>
    <property type="molecule type" value="Genomic_DNA"/>
</dbReference>
<keyword evidence="6 9" id="KW-1133">Transmembrane helix</keyword>
<dbReference type="Pfam" id="PF00571">
    <property type="entry name" value="CBS"/>
    <property type="match status" value="2"/>
</dbReference>
<comment type="caution">
    <text evidence="9">Lacks conserved residue(s) required for the propagation of feature annotation.</text>
</comment>
<evidence type="ECO:0000256" key="2">
    <source>
        <dbReference type="ARBA" id="ARBA00009749"/>
    </source>
</evidence>
<dbReference type="AlphaFoldDB" id="A0A5S9ITR3"/>
<feature type="transmembrane region" description="Helical" evidence="9">
    <location>
        <begin position="384"/>
        <end position="412"/>
    </location>
</feature>
<dbReference type="KEGG" id="uam:UABAM_06189"/>
<dbReference type="CDD" id="cd04606">
    <property type="entry name" value="CBS_pair_Mg_transporter"/>
    <property type="match status" value="1"/>
</dbReference>
<dbReference type="InterPro" id="IPR036739">
    <property type="entry name" value="SLC41_membr_dom_sf"/>
</dbReference>
<dbReference type="InterPro" id="IPR006667">
    <property type="entry name" value="SLC41_membr_dom"/>
</dbReference>
<keyword evidence="9" id="KW-0479">Metal-binding</keyword>
<dbReference type="Gene3D" id="3.10.580.10">
    <property type="entry name" value="CBS-domain"/>
    <property type="match status" value="1"/>
</dbReference>
<dbReference type="GO" id="GO:0005886">
    <property type="term" value="C:plasma membrane"/>
    <property type="evidence" value="ECO:0007669"/>
    <property type="project" value="UniProtKB-SubCell"/>
</dbReference>
<dbReference type="SUPFAM" id="SSF161093">
    <property type="entry name" value="MgtE membrane domain-like"/>
    <property type="match status" value="1"/>
</dbReference>
<dbReference type="Gene3D" id="1.10.357.20">
    <property type="entry name" value="SLC41 divalent cation transporters, integral membrane domain"/>
    <property type="match status" value="1"/>
</dbReference>
<dbReference type="InterPro" id="IPR038076">
    <property type="entry name" value="MgtE_N_sf"/>
</dbReference>
<comment type="similarity">
    <text evidence="2 9">Belongs to the SLC41A transporter family.</text>
</comment>
<organism evidence="11 12">
    <name type="scientific">Uabimicrobium amorphum</name>
    <dbReference type="NCBI Taxonomy" id="2596890"/>
    <lineage>
        <taxon>Bacteria</taxon>
        <taxon>Pseudomonadati</taxon>
        <taxon>Planctomycetota</taxon>
        <taxon>Candidatus Uabimicrobiia</taxon>
        <taxon>Candidatus Uabimicrobiales</taxon>
        <taxon>Candidatus Uabimicrobiaceae</taxon>
        <taxon>Candidatus Uabimicrobium</taxon>
    </lineage>
</organism>
<dbReference type="GO" id="GO:0046872">
    <property type="term" value="F:metal ion binding"/>
    <property type="evidence" value="ECO:0007669"/>
    <property type="project" value="UniProtKB-KW"/>
</dbReference>
<feature type="domain" description="CBS" evidence="10">
    <location>
        <begin position="203"/>
        <end position="259"/>
    </location>
</feature>
<evidence type="ECO:0000256" key="1">
    <source>
        <dbReference type="ARBA" id="ARBA00004141"/>
    </source>
</evidence>
<dbReference type="OrthoDB" id="9790355at2"/>
<keyword evidence="5 9" id="KW-0460">Magnesium</keyword>
<evidence type="ECO:0000256" key="9">
    <source>
        <dbReference type="RuleBase" id="RU362011"/>
    </source>
</evidence>
<comment type="subcellular location">
    <subcellularLocation>
        <location evidence="9">Cell membrane</location>
        <topology evidence="9">Multi-pass membrane protein</topology>
    </subcellularLocation>
    <subcellularLocation>
        <location evidence="1">Membrane</location>
        <topology evidence="1">Multi-pass membrane protein</topology>
    </subcellularLocation>
</comment>
<reference evidence="11 12" key="1">
    <citation type="submission" date="2019-08" db="EMBL/GenBank/DDBJ databases">
        <title>Complete genome sequence of Candidatus Uab amorphum.</title>
        <authorList>
            <person name="Shiratori T."/>
            <person name="Suzuki S."/>
            <person name="Kakizawa Y."/>
            <person name="Ishida K."/>
        </authorList>
    </citation>
    <scope>NUCLEOTIDE SEQUENCE [LARGE SCALE GENOMIC DNA]</scope>
    <source>
        <strain evidence="11 12">SRT547</strain>
    </source>
</reference>
<dbReference type="Proteomes" id="UP000326354">
    <property type="component" value="Chromosome"/>
</dbReference>
<evidence type="ECO:0000313" key="12">
    <source>
        <dbReference type="Proteomes" id="UP000326354"/>
    </source>
</evidence>
<dbReference type="RefSeq" id="WP_151971776.1">
    <property type="nucleotide sequence ID" value="NZ_AP019860.1"/>
</dbReference>
<keyword evidence="4 9" id="KW-0812">Transmembrane</keyword>
<dbReference type="PANTHER" id="PTHR43773">
    <property type="entry name" value="MAGNESIUM TRANSPORTER MGTE"/>
    <property type="match status" value="1"/>
</dbReference>
<keyword evidence="7 9" id="KW-0472">Membrane</keyword>
<evidence type="ECO:0000259" key="10">
    <source>
        <dbReference type="PROSITE" id="PS51371"/>
    </source>
</evidence>
<accession>A0A5S9ITR3</accession>
<sequence>MKTKNYRKAVQSLLSQFNEDEKAPITHSIFTKAHAADIAEIISNVAEDRQLKVFQALDEKQRGDVFVELPEDLQTEFIEETDDNRLLTLFNELEPDEAADFLSLLPKNRQEQLLNKLPRKLQHKFRTLLLYGEESAGGIMTPILLAVRVGDTVDAVIDQIRKYQSDEVIINVYIVDFEDKLIGSIPLQDIIISAGNAKVEDIMEVHPITVNVNDDQEIVGQTVRKYNLLAIPVVDGEGKLLGRITMDDVIDVVHEEADEDVFRMAGVDSDESHVDSGFSVARMRLPWLCICLGGSMVSAFVLQSFESTLAKSTMLIAFLPAICAMGGNSGLQTSTVTIRNLTYEAVFHSNRRKLARRELLSGILIGITCGFLVSMVSLLWLGNIIYGVIIGSSMLLTIFFSTCTGFFVPIFFTKLKIDPAIASGPLITTLNDAMSALIYLTMASIQLKYFGLL</sequence>
<dbReference type="InterPro" id="IPR000644">
    <property type="entry name" value="CBS_dom"/>
</dbReference>
<keyword evidence="9" id="KW-1003">Cell membrane</keyword>
<gene>
    <name evidence="11" type="ORF">UABAM_06189</name>
</gene>
<evidence type="ECO:0000313" key="11">
    <source>
        <dbReference type="EMBL" id="BBM87774.1"/>
    </source>
</evidence>
<protein>
    <recommendedName>
        <fullName evidence="9">Magnesium transporter MgtE</fullName>
    </recommendedName>
</protein>
<feature type="transmembrane region" description="Helical" evidence="9">
    <location>
        <begin position="285"/>
        <end position="302"/>
    </location>
</feature>
<dbReference type="SUPFAM" id="SSF158791">
    <property type="entry name" value="MgtE N-terminal domain-like"/>
    <property type="match status" value="1"/>
</dbReference>
<dbReference type="SUPFAM" id="SSF54631">
    <property type="entry name" value="CBS-domain pair"/>
    <property type="match status" value="1"/>
</dbReference>
<feature type="transmembrane region" description="Helical" evidence="9">
    <location>
        <begin position="359"/>
        <end position="378"/>
    </location>
</feature>
<dbReference type="NCBIfam" id="TIGR00400">
    <property type="entry name" value="mgtE"/>
    <property type="match status" value="1"/>
</dbReference>